<dbReference type="PROSITE" id="PS00109">
    <property type="entry name" value="PROTEIN_KINASE_TYR"/>
    <property type="match status" value="1"/>
</dbReference>
<dbReference type="InterPro" id="IPR008266">
    <property type="entry name" value="Tyr_kinase_AS"/>
</dbReference>
<feature type="signal peptide" evidence="2">
    <location>
        <begin position="1"/>
        <end position="25"/>
    </location>
</feature>
<dbReference type="Gene3D" id="3.30.200.20">
    <property type="entry name" value="Phosphorylase Kinase, domain 1"/>
    <property type="match status" value="1"/>
</dbReference>
<keyword evidence="4" id="KW-0675">Receptor</keyword>
<dbReference type="InterPro" id="IPR056561">
    <property type="entry name" value="NFP_LYK_LysM1"/>
</dbReference>
<dbReference type="EMBL" id="CABIKO010000001">
    <property type="protein sequence ID" value="VVA09651.1"/>
    <property type="molecule type" value="Genomic_DNA"/>
</dbReference>
<dbReference type="OMA" id="VHMDIRT"/>
<proteinExistence type="predicted"/>
<accession>A0A5E4E4M6</accession>
<feature type="domain" description="Protein kinase" evidence="3">
    <location>
        <begin position="407"/>
        <end position="719"/>
    </location>
</feature>
<dbReference type="InterPro" id="IPR000719">
    <property type="entry name" value="Prot_kinase_dom"/>
</dbReference>
<protein>
    <submittedName>
        <fullName evidence="4">PREDICTED: serine/threonine receptor kinase</fullName>
    </submittedName>
</protein>
<evidence type="ECO:0000256" key="1">
    <source>
        <dbReference type="SAM" id="Phobius"/>
    </source>
</evidence>
<dbReference type="Pfam" id="PF07714">
    <property type="entry name" value="PK_Tyr_Ser-Thr"/>
    <property type="match status" value="1"/>
</dbReference>
<dbReference type="PANTHER" id="PTHR45927:SF2">
    <property type="entry name" value="SERINE_THREONINE RECEPTOR-LIKE KINASE NFP"/>
    <property type="match status" value="1"/>
</dbReference>
<evidence type="ECO:0000313" key="4">
    <source>
        <dbReference type="EMBL" id="VVA09651.1"/>
    </source>
</evidence>
<keyword evidence="2" id="KW-0732">Signal</keyword>
<evidence type="ECO:0000313" key="5">
    <source>
        <dbReference type="Proteomes" id="UP000327085"/>
    </source>
</evidence>
<reference evidence="5" key="1">
    <citation type="journal article" date="2020" name="Plant J.">
        <title>Transposons played a major role in the diversification between the closely related almond and peach genomes: results from the almond genome sequence.</title>
        <authorList>
            <person name="Alioto T."/>
            <person name="Alexiou K.G."/>
            <person name="Bardil A."/>
            <person name="Barteri F."/>
            <person name="Castanera R."/>
            <person name="Cruz F."/>
            <person name="Dhingra A."/>
            <person name="Duval H."/>
            <person name="Fernandez I Marti A."/>
            <person name="Frias L."/>
            <person name="Galan B."/>
            <person name="Garcia J.L."/>
            <person name="Howad W."/>
            <person name="Gomez-Garrido J."/>
            <person name="Gut M."/>
            <person name="Julca I."/>
            <person name="Morata J."/>
            <person name="Puigdomenech P."/>
            <person name="Ribeca P."/>
            <person name="Rubio Cabetas M.J."/>
            <person name="Vlasova A."/>
            <person name="Wirthensohn M."/>
            <person name="Garcia-Mas J."/>
            <person name="Gabaldon T."/>
            <person name="Casacuberta J.M."/>
            <person name="Arus P."/>
        </authorList>
    </citation>
    <scope>NUCLEOTIDE SEQUENCE [LARGE SCALE GENOMIC DNA]</scope>
    <source>
        <strain evidence="5">cv. Texas</strain>
    </source>
</reference>
<dbReference type="AlphaFoldDB" id="A0A5E4E4M6"/>
<keyword evidence="1" id="KW-0812">Transmembrane</keyword>
<keyword evidence="1" id="KW-1133">Transmembrane helix</keyword>
<dbReference type="Pfam" id="PF23446">
    <property type="entry name" value="LysM1_NFP_LYK"/>
    <property type="match status" value="1"/>
</dbReference>
<evidence type="ECO:0000256" key="2">
    <source>
        <dbReference type="SAM" id="SignalP"/>
    </source>
</evidence>
<keyword evidence="4" id="KW-0418">Kinase</keyword>
<feature type="chain" id="PRO_5022954336" evidence="2">
    <location>
        <begin position="26"/>
        <end position="751"/>
    </location>
</feature>
<dbReference type="InterPro" id="IPR001245">
    <property type="entry name" value="Ser-Thr/Tyr_kinase_cat_dom"/>
</dbReference>
<dbReference type="PANTHER" id="PTHR45927">
    <property type="entry name" value="LYSM-DOMAIN RECEPTOR-LIKE KINASE-RELATED"/>
    <property type="match status" value="1"/>
</dbReference>
<dbReference type="InParanoid" id="A0A5E4E4M6"/>
<dbReference type="Pfam" id="PF23457">
    <property type="entry name" value="LysM2_NFP"/>
    <property type="match status" value="1"/>
</dbReference>
<dbReference type="InterPro" id="IPR052611">
    <property type="entry name" value="Plant_RLK_LysM"/>
</dbReference>
<dbReference type="Proteomes" id="UP000327085">
    <property type="component" value="Chromosome 7"/>
</dbReference>
<evidence type="ECO:0000259" key="3">
    <source>
        <dbReference type="PROSITE" id="PS50011"/>
    </source>
</evidence>
<sequence>MAISFLGSQPFYILLLFFFTTQILAQPAPSNSSTSFSCSVDAPPSCDTYVSYLAQPQFLSLGNISHLFGVSSLSITKASNLVSEQIRLIAGQLLLVPITCGCTGNSYFSNITYEIKKGDNYYLMYLDNGVKHLITYVWQPNDDTFQVSSKFNVSPLDIVTANDYRNFTAAVGLPVVISVKIACSSSTETPSRKKHIQAAVVAHSNHKLGSSLSITKASNLVSEQIRLIAGQLLLVPITCGCTGNSYFSNITYEIKKGDNYYLVSINSFENLTNWHAVLDMILQIGVKVTFPLFCKCPSKMYLDNGVKHLITYVWQPNDDTFQVSSKFNVSPLDIVTANDYRNFTAAVGLPVVIPVSKLPALAQPKPPHGRNIFKQRWWLILIISLGGVLAVSSLFAMFVVYSRRQHKRKKALNGTGSSLESPEWFNMKEGKRDEKLELKFIQDKLLPGVSSYLGKPIMYEIKTIMEATMNLNEHCRIGGSVYRAIIDGQVLAVKNTKEDVTEELSILQKVNHANLVKLMGISSEAEGFRFLVYEYAENGSLDKWLYPKSSSTSTSLALLTWNQRLSIALDVANGLQYMHEHTQPSIVHMDIRTSNILLDSKFKAKIANFSMARAAANNVTPNVDVFAFGVALLALLSGKRGMETKENGEVIMLWKDVRWVLEAEEKKVERLRKWMDPNLESFYPIDGALSLTALARACTQEKSSARPSMAEVVFNLSVLTHSSSESTFERSWASALEAEEVLQTINPITAR</sequence>
<dbReference type="Gramene" id="VVA09651">
    <property type="protein sequence ID" value="VVA09651"/>
    <property type="gene ID" value="Prudul26B026986"/>
</dbReference>
<organism evidence="4 5">
    <name type="scientific">Prunus dulcis</name>
    <name type="common">Almond</name>
    <name type="synonym">Amygdalus dulcis</name>
    <dbReference type="NCBI Taxonomy" id="3755"/>
    <lineage>
        <taxon>Eukaryota</taxon>
        <taxon>Viridiplantae</taxon>
        <taxon>Streptophyta</taxon>
        <taxon>Embryophyta</taxon>
        <taxon>Tracheophyta</taxon>
        <taxon>Spermatophyta</taxon>
        <taxon>Magnoliopsida</taxon>
        <taxon>eudicotyledons</taxon>
        <taxon>Gunneridae</taxon>
        <taxon>Pentapetalae</taxon>
        <taxon>rosids</taxon>
        <taxon>fabids</taxon>
        <taxon>Rosales</taxon>
        <taxon>Rosaceae</taxon>
        <taxon>Amygdaloideae</taxon>
        <taxon>Amygdaleae</taxon>
        <taxon>Prunus</taxon>
    </lineage>
</organism>
<dbReference type="GO" id="GO:0005524">
    <property type="term" value="F:ATP binding"/>
    <property type="evidence" value="ECO:0007669"/>
    <property type="project" value="InterPro"/>
</dbReference>
<dbReference type="Pfam" id="PF23462">
    <property type="entry name" value="LysM3_NFP"/>
    <property type="match status" value="2"/>
</dbReference>
<feature type="transmembrane region" description="Helical" evidence="1">
    <location>
        <begin position="377"/>
        <end position="401"/>
    </location>
</feature>
<name>A0A5E4E4M6_PRUDU</name>
<dbReference type="InterPro" id="IPR011009">
    <property type="entry name" value="Kinase-like_dom_sf"/>
</dbReference>
<gene>
    <name evidence="4" type="ORF">ALMOND_2B026986</name>
</gene>
<dbReference type="GO" id="GO:0004672">
    <property type="term" value="F:protein kinase activity"/>
    <property type="evidence" value="ECO:0007669"/>
    <property type="project" value="InterPro"/>
</dbReference>
<dbReference type="InterPro" id="IPR059143">
    <property type="entry name" value="NFP_LysM2"/>
</dbReference>
<dbReference type="PROSITE" id="PS50011">
    <property type="entry name" value="PROTEIN_KINASE_DOM"/>
    <property type="match status" value="1"/>
</dbReference>
<dbReference type="SUPFAM" id="SSF56112">
    <property type="entry name" value="Protein kinase-like (PK-like)"/>
    <property type="match status" value="1"/>
</dbReference>
<keyword evidence="4" id="KW-0808">Transferase</keyword>
<dbReference type="InterPro" id="IPR059144">
    <property type="entry name" value="NFP_LysM3"/>
</dbReference>
<keyword evidence="1" id="KW-0472">Membrane</keyword>
<dbReference type="Gene3D" id="1.10.510.10">
    <property type="entry name" value="Transferase(Phosphotransferase) domain 1"/>
    <property type="match status" value="2"/>
</dbReference>